<evidence type="ECO:0000256" key="1">
    <source>
        <dbReference type="SAM" id="MobiDB-lite"/>
    </source>
</evidence>
<protein>
    <submittedName>
        <fullName evidence="3">Uncharacterized protein</fullName>
    </submittedName>
</protein>
<keyword evidence="4" id="KW-1185">Reference proteome</keyword>
<feature type="transmembrane region" description="Helical" evidence="2">
    <location>
        <begin position="101"/>
        <end position="123"/>
    </location>
</feature>
<evidence type="ECO:0000313" key="4">
    <source>
        <dbReference type="Proteomes" id="UP000546162"/>
    </source>
</evidence>
<dbReference type="Proteomes" id="UP000546162">
    <property type="component" value="Unassembled WGS sequence"/>
</dbReference>
<feature type="region of interest" description="Disordered" evidence="1">
    <location>
        <begin position="1"/>
        <end position="45"/>
    </location>
</feature>
<dbReference type="EMBL" id="JACHNB010000001">
    <property type="protein sequence ID" value="MBB4739367.1"/>
    <property type="molecule type" value="Genomic_DNA"/>
</dbReference>
<dbReference type="RefSeq" id="WP_185039916.1">
    <property type="nucleotide sequence ID" value="NZ_BAABFG010000005.1"/>
</dbReference>
<comment type="caution">
    <text evidence="3">The sequence shown here is derived from an EMBL/GenBank/DDBJ whole genome shotgun (WGS) entry which is preliminary data.</text>
</comment>
<evidence type="ECO:0000313" key="3">
    <source>
        <dbReference type="EMBL" id="MBB4739367.1"/>
    </source>
</evidence>
<organism evidence="3 4">
    <name type="scientific">Actinoplanes octamycinicus</name>
    <dbReference type="NCBI Taxonomy" id="135948"/>
    <lineage>
        <taxon>Bacteria</taxon>
        <taxon>Bacillati</taxon>
        <taxon>Actinomycetota</taxon>
        <taxon>Actinomycetes</taxon>
        <taxon>Micromonosporales</taxon>
        <taxon>Micromonosporaceae</taxon>
        <taxon>Actinoplanes</taxon>
    </lineage>
</organism>
<evidence type="ECO:0000256" key="2">
    <source>
        <dbReference type="SAM" id="Phobius"/>
    </source>
</evidence>
<reference evidence="3 4" key="1">
    <citation type="submission" date="2020-08" db="EMBL/GenBank/DDBJ databases">
        <title>Sequencing the genomes of 1000 actinobacteria strains.</title>
        <authorList>
            <person name="Klenk H.-P."/>
        </authorList>
    </citation>
    <scope>NUCLEOTIDE SEQUENCE [LARGE SCALE GENOMIC DNA]</scope>
    <source>
        <strain evidence="3 4">DSM 45809</strain>
    </source>
</reference>
<name>A0A7W7M6Z4_9ACTN</name>
<gene>
    <name evidence="3" type="ORF">BJY16_002826</name>
</gene>
<sequence length="171" mass="17976">MTFPPDDPWGAPAPAPTGPPSPADPLPPLIPVGPSPAAGPPAPPPRIPADPTIYVGPVIVQIAEIEVTSTVVRTPAGDFPLAGTQWQVNDFWVTQRRTPTWAKVAGVAGVCFTGGLSLLLFLVKESVPQGTMQVTVTSGPRQYVARIPATDERDVITVNQQVNYVRSLAAL</sequence>
<proteinExistence type="predicted"/>
<dbReference type="AlphaFoldDB" id="A0A7W7M6Z4"/>
<keyword evidence="2" id="KW-0472">Membrane</keyword>
<keyword evidence="2" id="KW-0812">Transmembrane</keyword>
<keyword evidence="2" id="KW-1133">Transmembrane helix</keyword>
<accession>A0A7W7M6Z4</accession>